<dbReference type="Pfam" id="PF09986">
    <property type="entry name" value="DUF2225"/>
    <property type="match status" value="1"/>
</dbReference>
<dbReference type="Proteomes" id="UP001652432">
    <property type="component" value="Unassembled WGS sequence"/>
</dbReference>
<protein>
    <submittedName>
        <fullName evidence="1">DUF2225 domain-containing protein</fullName>
    </submittedName>
</protein>
<accession>A0ABT2T0P0</accession>
<gene>
    <name evidence="1" type="ORF">OCV77_04650</name>
</gene>
<keyword evidence="2" id="KW-1185">Reference proteome</keyword>
<reference evidence="1 2" key="1">
    <citation type="journal article" date="2021" name="ISME Commun">
        <title>Automated analysis of genomic sequences facilitates high-throughput and comprehensive description of bacteria.</title>
        <authorList>
            <person name="Hitch T.C.A."/>
        </authorList>
    </citation>
    <scope>NUCLEOTIDE SEQUENCE [LARGE SCALE GENOMIC DNA]</scope>
    <source>
        <strain evidence="1 2">Sanger_18</strain>
    </source>
</reference>
<dbReference type="EMBL" id="JAOQKJ010000003">
    <property type="protein sequence ID" value="MCU6743797.1"/>
    <property type="molecule type" value="Genomic_DNA"/>
</dbReference>
<proteinExistence type="predicted"/>
<organism evidence="1 2">
    <name type="scientific">Suilimivivens aceti</name>
    <dbReference type="NCBI Taxonomy" id="2981774"/>
    <lineage>
        <taxon>Bacteria</taxon>
        <taxon>Bacillati</taxon>
        <taxon>Bacillota</taxon>
        <taxon>Clostridia</taxon>
        <taxon>Lachnospirales</taxon>
        <taxon>Lachnospiraceae</taxon>
        <taxon>Suilimivivens</taxon>
    </lineage>
</organism>
<sequence>MAGLLSGLSEIGLGGLENMEVYEQTEDKEAEKQAEEKPEVKEETFLFDKSYECPVCYQGFKAKTVRSGKLRSLGTDRDLRPLYDQMEPLKYDVVICPHCGYAALTRFFGGLTAGQIKAIKENISANFHPVEEEKETYTYEEALYRYKLCLANTIVKHGKVSEKAYICLKAGWLLRSMGENLDPAVEDYNKKIQEIKEQEKDFLKNALDGLINARQTESYPICGMDEVTLEYLIAVLAMEFEKYDISSRLIYNILNTPTVNNRIKDKAREVKDELLQQMGKK</sequence>
<dbReference type="RefSeq" id="WP_262573740.1">
    <property type="nucleotide sequence ID" value="NZ_JAOQKJ010000003.1"/>
</dbReference>
<comment type="caution">
    <text evidence="1">The sequence shown here is derived from an EMBL/GenBank/DDBJ whole genome shotgun (WGS) entry which is preliminary data.</text>
</comment>
<dbReference type="InterPro" id="IPR018708">
    <property type="entry name" value="DUF2225"/>
</dbReference>
<evidence type="ECO:0000313" key="1">
    <source>
        <dbReference type="EMBL" id="MCU6743797.1"/>
    </source>
</evidence>
<name>A0ABT2T0P0_9FIRM</name>
<evidence type="ECO:0000313" key="2">
    <source>
        <dbReference type="Proteomes" id="UP001652432"/>
    </source>
</evidence>